<keyword evidence="3" id="KW-0808">Transferase</keyword>
<dbReference type="RefSeq" id="WP_167079886.1">
    <property type="nucleotide sequence ID" value="NZ_BAAADC010000001.1"/>
</dbReference>
<sequence>MDLTGSVRLGAAKPIASTGGVAVGRLSRWQKVLLVFLGWTFIGLLMAVPHAVAKFDWPNVINKLIEYWAWALLTPLFLYVDRVLSRYDGRPVLRVAIFLLLSGPFSFVHVYLTAFLLYADPQIWWNPLRTPEFVTYYFLGGWLMSFAIIGMLEALRYHRSFMQGQIELERVERRLLESHLNTLRMQLEPHFLFNALNTISSEVISNPELARDMIEDLGALLRLSLDYKDNQEISLAQEIILLEHYLAIQRVRFGDRIQTGMDIPPELMEAMVPCMLLQPIVENSIRHGLGKRAQGGCVNISAMREGGILQIVVVDDGVGLSNGCNLENAKGLGIRATRERLAGLYPGTRHSFWIGSRDVGGVAVVMRVPLRFSGAGDDGTAAA</sequence>
<dbReference type="PANTHER" id="PTHR34220">
    <property type="entry name" value="SENSOR HISTIDINE KINASE YPDA"/>
    <property type="match status" value="1"/>
</dbReference>
<protein>
    <submittedName>
        <fullName evidence="3">Two-component sensor histidine kinase</fullName>
    </submittedName>
</protein>
<dbReference type="InterPro" id="IPR036890">
    <property type="entry name" value="HATPase_C_sf"/>
</dbReference>
<name>A0A846MUS5_9PROT</name>
<dbReference type="PANTHER" id="PTHR34220:SF7">
    <property type="entry name" value="SENSOR HISTIDINE KINASE YPDA"/>
    <property type="match status" value="1"/>
</dbReference>
<dbReference type="EMBL" id="JAASRM010000001">
    <property type="protein sequence ID" value="NIK86830.1"/>
    <property type="molecule type" value="Genomic_DNA"/>
</dbReference>
<keyword evidence="3" id="KW-0418">Kinase</keyword>
<gene>
    <name evidence="3" type="ORF">FHS83_000148</name>
</gene>
<feature type="transmembrane region" description="Helical" evidence="1">
    <location>
        <begin position="134"/>
        <end position="155"/>
    </location>
</feature>
<reference evidence="3 4" key="1">
    <citation type="submission" date="2020-03" db="EMBL/GenBank/DDBJ databases">
        <title>Genomic Encyclopedia of Type Strains, Phase IV (KMG-IV): sequencing the most valuable type-strain genomes for metagenomic binning, comparative biology and taxonomic classification.</title>
        <authorList>
            <person name="Goeker M."/>
        </authorList>
    </citation>
    <scope>NUCLEOTIDE SEQUENCE [LARGE SCALE GENOMIC DNA]</scope>
    <source>
        <strain evidence="3 4">DSM 19867</strain>
    </source>
</reference>
<dbReference type="InterPro" id="IPR050640">
    <property type="entry name" value="Bact_2-comp_sensor_kinase"/>
</dbReference>
<dbReference type="GO" id="GO:0016020">
    <property type="term" value="C:membrane"/>
    <property type="evidence" value="ECO:0007669"/>
    <property type="project" value="InterPro"/>
</dbReference>
<keyword evidence="4" id="KW-1185">Reference proteome</keyword>
<keyword evidence="1" id="KW-0472">Membrane</keyword>
<evidence type="ECO:0000256" key="1">
    <source>
        <dbReference type="SAM" id="Phobius"/>
    </source>
</evidence>
<evidence type="ECO:0000313" key="4">
    <source>
        <dbReference type="Proteomes" id="UP000570514"/>
    </source>
</evidence>
<dbReference type="InterPro" id="IPR010559">
    <property type="entry name" value="Sig_transdc_His_kin_internal"/>
</dbReference>
<dbReference type="SUPFAM" id="SSF55874">
    <property type="entry name" value="ATPase domain of HSP90 chaperone/DNA topoisomerase II/histidine kinase"/>
    <property type="match status" value="1"/>
</dbReference>
<feature type="transmembrane region" description="Helical" evidence="1">
    <location>
        <begin position="32"/>
        <end position="52"/>
    </location>
</feature>
<feature type="domain" description="Signal transduction histidine kinase internal region" evidence="2">
    <location>
        <begin position="179"/>
        <end position="257"/>
    </location>
</feature>
<dbReference type="Proteomes" id="UP000570514">
    <property type="component" value="Unassembled WGS sequence"/>
</dbReference>
<dbReference type="Gene3D" id="3.30.565.10">
    <property type="entry name" value="Histidine kinase-like ATPase, C-terminal domain"/>
    <property type="match status" value="1"/>
</dbReference>
<dbReference type="GO" id="GO:0000155">
    <property type="term" value="F:phosphorelay sensor kinase activity"/>
    <property type="evidence" value="ECO:0007669"/>
    <property type="project" value="InterPro"/>
</dbReference>
<comment type="caution">
    <text evidence="3">The sequence shown here is derived from an EMBL/GenBank/DDBJ whole genome shotgun (WGS) entry which is preliminary data.</text>
</comment>
<proteinExistence type="predicted"/>
<dbReference type="AlphaFoldDB" id="A0A846MUS5"/>
<feature type="transmembrane region" description="Helical" evidence="1">
    <location>
        <begin position="92"/>
        <end position="114"/>
    </location>
</feature>
<keyword evidence="1" id="KW-1133">Transmembrane helix</keyword>
<accession>A0A846MUS5</accession>
<evidence type="ECO:0000259" key="2">
    <source>
        <dbReference type="Pfam" id="PF06580"/>
    </source>
</evidence>
<evidence type="ECO:0000313" key="3">
    <source>
        <dbReference type="EMBL" id="NIK86830.1"/>
    </source>
</evidence>
<organism evidence="3 4">
    <name type="scientific">Rhizomicrobium palustre</name>
    <dbReference type="NCBI Taxonomy" id="189966"/>
    <lineage>
        <taxon>Bacteria</taxon>
        <taxon>Pseudomonadati</taxon>
        <taxon>Pseudomonadota</taxon>
        <taxon>Alphaproteobacteria</taxon>
        <taxon>Micropepsales</taxon>
        <taxon>Micropepsaceae</taxon>
        <taxon>Rhizomicrobium</taxon>
    </lineage>
</organism>
<feature type="transmembrane region" description="Helical" evidence="1">
    <location>
        <begin position="64"/>
        <end position="80"/>
    </location>
</feature>
<keyword evidence="1" id="KW-0812">Transmembrane</keyword>
<dbReference type="Pfam" id="PF06580">
    <property type="entry name" value="His_kinase"/>
    <property type="match status" value="1"/>
</dbReference>